<dbReference type="SUPFAM" id="SSF103473">
    <property type="entry name" value="MFS general substrate transporter"/>
    <property type="match status" value="1"/>
</dbReference>
<protein>
    <recommendedName>
        <fullName evidence="7">Major facilitator superfamily (MFS) profile domain-containing protein</fullName>
    </recommendedName>
</protein>
<feature type="domain" description="Major facilitator superfamily (MFS) profile" evidence="7">
    <location>
        <begin position="62"/>
        <end position="474"/>
    </location>
</feature>
<feature type="transmembrane region" description="Helical" evidence="6">
    <location>
        <begin position="100"/>
        <end position="122"/>
    </location>
</feature>
<dbReference type="GO" id="GO:0022857">
    <property type="term" value="F:transmembrane transporter activity"/>
    <property type="evidence" value="ECO:0007669"/>
    <property type="project" value="InterPro"/>
</dbReference>
<feature type="transmembrane region" description="Helical" evidence="6">
    <location>
        <begin position="355"/>
        <end position="375"/>
    </location>
</feature>
<feature type="transmembrane region" description="Helical" evidence="6">
    <location>
        <begin position="418"/>
        <end position="436"/>
    </location>
</feature>
<evidence type="ECO:0000313" key="8">
    <source>
        <dbReference type="EMBL" id="KIW71274.1"/>
    </source>
</evidence>
<evidence type="ECO:0000256" key="1">
    <source>
        <dbReference type="ARBA" id="ARBA00004141"/>
    </source>
</evidence>
<dbReference type="InterPro" id="IPR020846">
    <property type="entry name" value="MFS_dom"/>
</dbReference>
<proteinExistence type="predicted"/>
<reference evidence="8 9" key="1">
    <citation type="submission" date="2015-01" db="EMBL/GenBank/DDBJ databases">
        <title>The Genome Sequence of Capronia semiimmersa CBS27337.</title>
        <authorList>
            <consortium name="The Broad Institute Genomics Platform"/>
            <person name="Cuomo C."/>
            <person name="de Hoog S."/>
            <person name="Gorbushina A."/>
            <person name="Stielow B."/>
            <person name="Teixiera M."/>
            <person name="Abouelleil A."/>
            <person name="Chapman S.B."/>
            <person name="Priest M."/>
            <person name="Young S.K."/>
            <person name="Wortman J."/>
            <person name="Nusbaum C."/>
            <person name="Birren B."/>
        </authorList>
    </citation>
    <scope>NUCLEOTIDE SEQUENCE [LARGE SCALE GENOMIC DNA]</scope>
    <source>
        <strain evidence="8 9">CBS 27337</strain>
    </source>
</reference>
<feature type="transmembrane region" description="Helical" evidence="6">
    <location>
        <begin position="311"/>
        <end position="334"/>
    </location>
</feature>
<accession>A0A0D2GG95</accession>
<name>A0A0D2GG95_9EURO</name>
<evidence type="ECO:0000256" key="4">
    <source>
        <dbReference type="ARBA" id="ARBA00022989"/>
    </source>
</evidence>
<keyword evidence="4 6" id="KW-1133">Transmembrane helix</keyword>
<evidence type="ECO:0000313" key="9">
    <source>
        <dbReference type="Proteomes" id="UP000054266"/>
    </source>
</evidence>
<gene>
    <name evidence="8" type="ORF">PV04_03457</name>
</gene>
<sequence>MATSEIKPTSTCTEDVDTEKHAKAIDTTHTDEAMKVLLTYEGDREWDASEEAKVLRKIDLKLMPILCLTYGVQFYDKGLLSQAALFGIRQDLNLNSKDRYSFAASIFYLGFIAGCYPVIVMAQRFPLERVAFAIVFLWGGCMALTAACTDWRGLFVQRFFLGVLEAGVSPMFMMLVGGWYKKDEQAFRMGWWYCFTGFTLLLSPLVNWGLGHATGALASWQYMYLFAGCLTVLWSFCILFFLPPDPIRAHGFTERERFIIVSRMQSNNSGVRNTHFKWNQAIELLIDIKFWTLFVITILTNNTNGLASTYLPIVIAGLGFSPFVSILLLIPIGFSTGAGQLFLTFLASRFPNRRTLLMAVFQLQVMLAALLAWLLPRPSSGGRLFAMFIVWGFSASYAISMGVSIANTAGYTKRSLSSAGLFIAYCLGNFVGPLTFQAKDAPEYTKAFIIVFVFSAAAAALSLVYGWLCVRQNKARDATGTMEGFEHAYEDDLTDQKNPQFRYTT</sequence>
<evidence type="ECO:0000256" key="5">
    <source>
        <dbReference type="ARBA" id="ARBA00023136"/>
    </source>
</evidence>
<dbReference type="AlphaFoldDB" id="A0A0D2GG95"/>
<keyword evidence="3 6" id="KW-0812">Transmembrane</keyword>
<feature type="transmembrane region" description="Helical" evidence="6">
    <location>
        <begin position="159"/>
        <end position="180"/>
    </location>
</feature>
<dbReference type="Pfam" id="PF07690">
    <property type="entry name" value="MFS_1"/>
    <property type="match status" value="1"/>
</dbReference>
<dbReference type="PROSITE" id="PS50850">
    <property type="entry name" value="MFS"/>
    <property type="match status" value="1"/>
</dbReference>
<keyword evidence="5 6" id="KW-0472">Membrane</keyword>
<keyword evidence="2" id="KW-0813">Transport</keyword>
<dbReference type="PANTHER" id="PTHR43791">
    <property type="entry name" value="PERMEASE-RELATED"/>
    <property type="match status" value="1"/>
</dbReference>
<dbReference type="GO" id="GO:0016020">
    <property type="term" value="C:membrane"/>
    <property type="evidence" value="ECO:0007669"/>
    <property type="project" value="UniProtKB-SubCell"/>
</dbReference>
<feature type="transmembrane region" description="Helical" evidence="6">
    <location>
        <begin position="448"/>
        <end position="468"/>
    </location>
</feature>
<feature type="transmembrane region" description="Helical" evidence="6">
    <location>
        <begin position="129"/>
        <end position="147"/>
    </location>
</feature>
<dbReference type="Proteomes" id="UP000054266">
    <property type="component" value="Unassembled WGS sequence"/>
</dbReference>
<keyword evidence="9" id="KW-1185">Reference proteome</keyword>
<dbReference type="EMBL" id="KN846957">
    <property type="protein sequence ID" value="KIW71274.1"/>
    <property type="molecule type" value="Genomic_DNA"/>
</dbReference>
<dbReference type="InterPro" id="IPR011701">
    <property type="entry name" value="MFS"/>
</dbReference>
<evidence type="ECO:0000259" key="7">
    <source>
        <dbReference type="PROSITE" id="PS50850"/>
    </source>
</evidence>
<feature type="transmembrane region" description="Helical" evidence="6">
    <location>
        <begin position="192"/>
        <end position="210"/>
    </location>
</feature>
<evidence type="ECO:0000256" key="6">
    <source>
        <dbReference type="SAM" id="Phobius"/>
    </source>
</evidence>
<dbReference type="PANTHER" id="PTHR43791:SF35">
    <property type="entry name" value="MAJOR FACILITATOR SUPERFAMILY (MFS) PROFILE DOMAIN-CONTAINING PROTEIN"/>
    <property type="match status" value="1"/>
</dbReference>
<dbReference type="InterPro" id="IPR036259">
    <property type="entry name" value="MFS_trans_sf"/>
</dbReference>
<dbReference type="Gene3D" id="1.20.1250.20">
    <property type="entry name" value="MFS general substrate transporter like domains"/>
    <property type="match status" value="2"/>
</dbReference>
<organism evidence="8 9">
    <name type="scientific">Phialophora macrospora</name>
    <dbReference type="NCBI Taxonomy" id="1851006"/>
    <lineage>
        <taxon>Eukaryota</taxon>
        <taxon>Fungi</taxon>
        <taxon>Dikarya</taxon>
        <taxon>Ascomycota</taxon>
        <taxon>Pezizomycotina</taxon>
        <taxon>Eurotiomycetes</taxon>
        <taxon>Chaetothyriomycetidae</taxon>
        <taxon>Chaetothyriales</taxon>
        <taxon>Herpotrichiellaceae</taxon>
        <taxon>Phialophora</taxon>
    </lineage>
</organism>
<evidence type="ECO:0000256" key="2">
    <source>
        <dbReference type="ARBA" id="ARBA00022448"/>
    </source>
</evidence>
<feature type="transmembrane region" description="Helical" evidence="6">
    <location>
        <begin position="381"/>
        <end position="406"/>
    </location>
</feature>
<comment type="subcellular location">
    <subcellularLocation>
        <location evidence="1">Membrane</location>
        <topology evidence="1">Multi-pass membrane protein</topology>
    </subcellularLocation>
</comment>
<dbReference type="HOGENOM" id="CLU_001265_0_5_1"/>
<feature type="transmembrane region" description="Helical" evidence="6">
    <location>
        <begin position="222"/>
        <end position="242"/>
    </location>
</feature>
<evidence type="ECO:0000256" key="3">
    <source>
        <dbReference type="ARBA" id="ARBA00022692"/>
    </source>
</evidence>